<accession>A0A064CQZ6</accession>
<feature type="region of interest" description="Disordered" evidence="1">
    <location>
        <begin position="191"/>
        <end position="224"/>
    </location>
</feature>
<comment type="caution">
    <text evidence="2">The sequence shown here is derived from an EMBL/GenBank/DDBJ whole genome shotgun (WGS) entry which is preliminary data.</text>
</comment>
<dbReference type="Proteomes" id="UP000022835">
    <property type="component" value="Unassembled WGS sequence"/>
</dbReference>
<name>A0A064CQZ6_9MYCO</name>
<evidence type="ECO:0000313" key="2">
    <source>
        <dbReference type="EMBL" id="KDF01149.1"/>
    </source>
</evidence>
<dbReference type="PANTHER" id="PTHR34071:SF2">
    <property type="entry name" value="FLAVIN-NUCLEOTIDE-BINDING PROTEIN"/>
    <property type="match status" value="1"/>
</dbReference>
<dbReference type="Pfam" id="PF12900">
    <property type="entry name" value="Pyridox_ox_2"/>
    <property type="match status" value="1"/>
</dbReference>
<dbReference type="SUPFAM" id="SSF50475">
    <property type="entry name" value="FMN-binding split barrel"/>
    <property type="match status" value="1"/>
</dbReference>
<dbReference type="eggNOG" id="COG3467">
    <property type="taxonomic scope" value="Bacteria"/>
</dbReference>
<dbReference type="Gene3D" id="2.30.110.10">
    <property type="entry name" value="Electron Transport, Fmn-binding Protein, Chain A"/>
    <property type="match status" value="1"/>
</dbReference>
<organism evidence="2 3">
    <name type="scientific">Mycolicibacterium aromaticivorans JS19b1 = JCM 16368</name>
    <dbReference type="NCBI Taxonomy" id="1440774"/>
    <lineage>
        <taxon>Bacteria</taxon>
        <taxon>Bacillati</taxon>
        <taxon>Actinomycetota</taxon>
        <taxon>Actinomycetes</taxon>
        <taxon>Mycobacteriales</taxon>
        <taxon>Mycobacteriaceae</taxon>
        <taxon>Mycolicibacterium</taxon>
    </lineage>
</organism>
<evidence type="ECO:0000256" key="1">
    <source>
        <dbReference type="SAM" id="MobiDB-lite"/>
    </source>
</evidence>
<reference evidence="2" key="1">
    <citation type="submission" date="2014-05" db="EMBL/GenBank/DDBJ databases">
        <title>Genome sequence of Mycobacterium aromaticivorans strain JS19b1T (= DSM 45407T).</title>
        <authorList>
            <person name="Kwak Y."/>
            <person name="Park G.-S."/>
            <person name="Li Q.X."/>
            <person name="Lee S.-E."/>
            <person name="Shin J.-H."/>
        </authorList>
    </citation>
    <scope>NUCLEOTIDE SEQUENCE [LARGE SCALE GENOMIC DNA]</scope>
    <source>
        <strain evidence="2">JS19b1</strain>
    </source>
</reference>
<dbReference type="InterPro" id="IPR012349">
    <property type="entry name" value="Split_barrel_FMN-bd"/>
</dbReference>
<dbReference type="STRING" id="1440774.Y900_019960"/>
<sequence length="224" mass="24323">MPQPSTSVSRLPEKQNTERSRLDELLDVTPLATVALVRDGHPVIFPIGFARIGDELVIHGSTGSPWLRQLADGAAAAVSVTALDGVLVARSGFESSFQFRSATLFGTFDTIEESDKIRYLETLTDTFIPGRVAELRASSRKELAATLALRMEITDDNWSLKIGDGWPEDSEEDVAAGAWAGVVPLTTVYGEPRRAPDCDPATPVPPSVRAMSGELSNRRGRQFR</sequence>
<gene>
    <name evidence="2" type="ORF">Y900_019960</name>
</gene>
<dbReference type="PANTHER" id="PTHR34071">
    <property type="entry name" value="5-NITROIMIDAZOLE ANTIBIOTICS RESISTANCE PROTEIN, NIMA-FAMILY-RELATED PROTEIN-RELATED"/>
    <property type="match status" value="1"/>
</dbReference>
<keyword evidence="3" id="KW-1185">Reference proteome</keyword>
<evidence type="ECO:0000313" key="3">
    <source>
        <dbReference type="Proteomes" id="UP000022835"/>
    </source>
</evidence>
<proteinExistence type="predicted"/>
<dbReference type="InterPro" id="IPR024747">
    <property type="entry name" value="Pyridox_Oxase-rel"/>
</dbReference>
<dbReference type="OrthoDB" id="116031at2"/>
<dbReference type="AlphaFoldDB" id="A0A064CQZ6"/>
<protein>
    <submittedName>
        <fullName evidence="2">Flavin-nucleotide-binding protein</fullName>
    </submittedName>
</protein>
<dbReference type="EMBL" id="JALN02000001">
    <property type="protein sequence ID" value="KDF01149.1"/>
    <property type="molecule type" value="Genomic_DNA"/>
</dbReference>
<dbReference type="RefSeq" id="WP_036343937.1">
    <property type="nucleotide sequence ID" value="NZ_JALN02000001.1"/>
</dbReference>